<proteinExistence type="predicted"/>
<dbReference type="Pfam" id="PF22931">
    <property type="entry name" value="SAM_TNK"/>
    <property type="match status" value="1"/>
</dbReference>
<feature type="region of interest" description="Disordered" evidence="10">
    <location>
        <begin position="848"/>
        <end position="868"/>
    </location>
</feature>
<dbReference type="InterPro" id="IPR011009">
    <property type="entry name" value="Kinase-like_dom_sf"/>
</dbReference>
<keyword evidence="7" id="KW-0829">Tyrosine-protein kinase</keyword>
<feature type="domain" description="CRIB" evidence="13">
    <location>
        <begin position="589"/>
        <end position="603"/>
    </location>
</feature>
<feature type="compositionally biased region" description="Polar residues" evidence="10">
    <location>
        <begin position="780"/>
        <end position="790"/>
    </location>
</feature>
<comment type="catalytic activity">
    <reaction evidence="8">
        <text>L-threonyl-[protein] + ATP = O-phospho-L-threonyl-[protein] + ADP + H(+)</text>
        <dbReference type="Rhea" id="RHEA:46608"/>
        <dbReference type="Rhea" id="RHEA-COMP:11060"/>
        <dbReference type="Rhea" id="RHEA-COMP:11605"/>
        <dbReference type="ChEBI" id="CHEBI:15378"/>
        <dbReference type="ChEBI" id="CHEBI:30013"/>
        <dbReference type="ChEBI" id="CHEBI:30616"/>
        <dbReference type="ChEBI" id="CHEBI:61977"/>
        <dbReference type="ChEBI" id="CHEBI:456216"/>
        <dbReference type="EC" id="2.7.11.1"/>
    </reaction>
</comment>
<dbReference type="SMART" id="SM00219">
    <property type="entry name" value="TyrKc"/>
    <property type="match status" value="1"/>
</dbReference>
<sequence>MLFLILRFTDLHVFASTLRISFPTINLSLLHTIIMTTTLGYQHHHLYDFLEQIELQAYFDMIVKQLKVYSVTDLKYVEENDFLQIGLSKPQFRKMKRHLVHEKNGSSGGRAFSTLGKLAKKITQRSDGSLITQSTTNLNSSNNNHHHHHNNNNHNGFYGNGNDFSKNKLKRQQSLIDGSMESSSSSYNSKNIISPNQIQIIEQIGEGEFGTVSKAFWRTKQNELLTVAVKSLHKENLEQYGTDEVLKEVSIIQDIEHKNIVQFFGIVITHDGKFMLVTEYAPSRSLYECLISSNAKIDYPVQMLLDYSKQIVSAMTYLEKNNFIHRDLACRNFLVFNKTLVKLSDFGLCRLCRAEKDYYKTYYKDTLRLPIAWMSPEAINFLKFTTSSDVFSFGVCLWEMFSYGKVPWTGMTSAEIVNAIDTPNHQRLARPSYSTPEIYDVMLACWRYEPEKRPTFLQLQKTLSDIDFKQVRWKEKKKYTGTLPNDFLSYECSSTGPLTIIDRCLTVPLSSTVTTFTDNTTNNFIQCVTSNGQIGYIYSDYVEPVHVIQLIRQPSSSSVSTTMNGFFKKTTDTKKSSAKKCKQISKEMIGLPQADFIHAFHIGVSGDTFGDVACLGGANTEIMKTTVVKKPSPPSTMINGLASNVVTTCSALKSPSPDYYKQPSSTISQTLSSSISNTNEASNESQEIVGKSPSNAQSLLDEVMQAFSEIYVDDTKKTDSIANDETVLERTADINSSSNNHVGTNGLSHRPPAKLFRTEQQQDQTTYNFQLGHISPAESIHTTDNDPNSRSPSTLSKLLPKLTLKKSNDSSCRFSRELEQRLQNGDELVVSEEAKNAYDLLINGCRSASPTSPTHSHIPDSSTPLFLRSRCTSGDLEHHQQLQQQGPTSDIQQEILPHQSTSILFGSSSSSSNISLSTTSSSRLQNNSKNLSSVSNSSSSSANVAPIRSYHHNDRNSHYSATSTDNDVSIDLQNGEHHTSTQQRNANHPLFIATGGGNIKSPTQLTVSTDTRDNCSASPLRLLRSGGTPSLLPKPIRQQQHQQPSSSLLQAQTCVTGTQLLTPSSSNSNTLDNSHNHNDSNGILIEDNLSLSNSSTSTHSFSSSHINHPMTTISVVNNIGQQLPPPPDLSSLGSKLTTATTLHTLKLPLPIPQTTSTNHYRTKKRFNLFAS</sequence>
<organism evidence="14 16">
    <name type="scientific">Didymodactylos carnosus</name>
    <dbReference type="NCBI Taxonomy" id="1234261"/>
    <lineage>
        <taxon>Eukaryota</taxon>
        <taxon>Metazoa</taxon>
        <taxon>Spiralia</taxon>
        <taxon>Gnathifera</taxon>
        <taxon>Rotifera</taxon>
        <taxon>Eurotatoria</taxon>
        <taxon>Bdelloidea</taxon>
        <taxon>Philodinida</taxon>
        <taxon>Philodinidae</taxon>
        <taxon>Didymodactylos</taxon>
    </lineage>
</organism>
<dbReference type="InterPro" id="IPR055175">
    <property type="entry name" value="ACK/TNK-like_SAM"/>
</dbReference>
<feature type="compositionally biased region" description="Polar residues" evidence="10">
    <location>
        <begin position="1000"/>
        <end position="1017"/>
    </location>
</feature>
<dbReference type="SUPFAM" id="SSF56112">
    <property type="entry name" value="Protein kinase-like (PK-like)"/>
    <property type="match status" value="1"/>
</dbReference>
<feature type="compositionally biased region" description="Polar residues" evidence="10">
    <location>
        <begin position="677"/>
        <end position="689"/>
    </location>
</feature>
<dbReference type="PROSITE" id="PS00109">
    <property type="entry name" value="PROTEIN_KINASE_TYR"/>
    <property type="match status" value="1"/>
</dbReference>
<dbReference type="EMBL" id="CAJNOQ010000175">
    <property type="protein sequence ID" value="CAF0767979.1"/>
    <property type="molecule type" value="Genomic_DNA"/>
</dbReference>
<dbReference type="InterPro" id="IPR020635">
    <property type="entry name" value="Tyr_kinase_cat_dom"/>
</dbReference>
<keyword evidence="6 9" id="KW-0067">ATP-binding</keyword>
<feature type="compositionally biased region" description="Polar residues" evidence="10">
    <location>
        <begin position="848"/>
        <end position="864"/>
    </location>
</feature>
<evidence type="ECO:0000256" key="7">
    <source>
        <dbReference type="ARBA" id="ARBA00023137"/>
    </source>
</evidence>
<dbReference type="PANTHER" id="PTHR24418">
    <property type="entry name" value="TYROSINE-PROTEIN KINASE"/>
    <property type="match status" value="1"/>
</dbReference>
<evidence type="ECO:0000256" key="9">
    <source>
        <dbReference type="PROSITE-ProRule" id="PRU10141"/>
    </source>
</evidence>
<dbReference type="FunFam" id="1.10.510.10:FF:000521">
    <property type="entry name" value="Tyrosine-protein kinase pr2"/>
    <property type="match status" value="1"/>
</dbReference>
<keyword evidence="2" id="KW-0728">SH3 domain</keyword>
<dbReference type="EMBL" id="CAJOBC010000175">
    <property type="protein sequence ID" value="CAF3549715.1"/>
    <property type="molecule type" value="Genomic_DNA"/>
</dbReference>
<keyword evidence="16" id="KW-1185">Reference proteome</keyword>
<dbReference type="PRINTS" id="PR00109">
    <property type="entry name" value="TYRKINASE"/>
</dbReference>
<dbReference type="Proteomes" id="UP000681722">
    <property type="component" value="Unassembled WGS sequence"/>
</dbReference>
<feature type="signal peptide" evidence="11">
    <location>
        <begin position="1"/>
        <end position="15"/>
    </location>
</feature>
<evidence type="ECO:0000256" key="4">
    <source>
        <dbReference type="ARBA" id="ARBA00022741"/>
    </source>
</evidence>
<dbReference type="GO" id="GO:0005524">
    <property type="term" value="F:ATP binding"/>
    <property type="evidence" value="ECO:0007669"/>
    <property type="project" value="UniProtKB-UniRule"/>
</dbReference>
<feature type="region of interest" description="Disordered" evidence="10">
    <location>
        <begin position="670"/>
        <end position="689"/>
    </location>
</feature>
<dbReference type="PROSITE" id="PS50108">
    <property type="entry name" value="CRIB"/>
    <property type="match status" value="1"/>
</dbReference>
<gene>
    <name evidence="14" type="ORF">GPM918_LOCUS1762</name>
    <name evidence="15" type="ORF">SRO942_LOCUS1762</name>
</gene>
<evidence type="ECO:0000256" key="3">
    <source>
        <dbReference type="ARBA" id="ARBA00022679"/>
    </source>
</evidence>
<dbReference type="Proteomes" id="UP000663829">
    <property type="component" value="Unassembled WGS sequence"/>
</dbReference>
<evidence type="ECO:0000259" key="13">
    <source>
        <dbReference type="PROSITE" id="PS50108"/>
    </source>
</evidence>
<evidence type="ECO:0000259" key="12">
    <source>
        <dbReference type="PROSITE" id="PS50011"/>
    </source>
</evidence>
<evidence type="ECO:0000313" key="15">
    <source>
        <dbReference type="EMBL" id="CAF3549715.1"/>
    </source>
</evidence>
<feature type="region of interest" description="Disordered" evidence="10">
    <location>
        <begin position="126"/>
        <end position="163"/>
    </location>
</feature>
<evidence type="ECO:0000256" key="6">
    <source>
        <dbReference type="ARBA" id="ARBA00022840"/>
    </source>
</evidence>
<dbReference type="OrthoDB" id="4062651at2759"/>
<comment type="caution">
    <text evidence="14">The sequence shown here is derived from an EMBL/GenBank/DDBJ whole genome shotgun (WGS) entry which is preliminary data.</text>
</comment>
<dbReference type="AlphaFoldDB" id="A0A813QHH7"/>
<evidence type="ECO:0000256" key="5">
    <source>
        <dbReference type="ARBA" id="ARBA00022777"/>
    </source>
</evidence>
<feature type="chain" id="PRO_5036409194" description="non-specific protein-tyrosine kinase" evidence="11">
    <location>
        <begin position="16"/>
        <end position="1171"/>
    </location>
</feature>
<feature type="region of interest" description="Disordered" evidence="10">
    <location>
        <begin position="914"/>
        <end position="1079"/>
    </location>
</feature>
<feature type="region of interest" description="Disordered" evidence="10">
    <location>
        <begin position="778"/>
        <end position="800"/>
    </location>
</feature>
<keyword evidence="5" id="KW-0418">Kinase</keyword>
<feature type="compositionally biased region" description="Low complexity" evidence="10">
    <location>
        <begin position="1061"/>
        <end position="1073"/>
    </location>
</feature>
<dbReference type="InterPro" id="IPR008266">
    <property type="entry name" value="Tyr_kinase_AS"/>
</dbReference>
<evidence type="ECO:0000256" key="8">
    <source>
        <dbReference type="ARBA" id="ARBA00047899"/>
    </source>
</evidence>
<feature type="compositionally biased region" description="Low complexity" evidence="10">
    <location>
        <begin position="791"/>
        <end position="800"/>
    </location>
</feature>
<evidence type="ECO:0000256" key="10">
    <source>
        <dbReference type="SAM" id="MobiDB-lite"/>
    </source>
</evidence>
<dbReference type="InterPro" id="IPR001245">
    <property type="entry name" value="Ser-Thr/Tyr_kinase_cat_dom"/>
</dbReference>
<dbReference type="Gene3D" id="1.10.510.10">
    <property type="entry name" value="Transferase(Phosphotransferase) domain 1"/>
    <property type="match status" value="1"/>
</dbReference>
<accession>A0A813QHH7</accession>
<dbReference type="InterPro" id="IPR000095">
    <property type="entry name" value="CRIB_dom"/>
</dbReference>
<dbReference type="InterPro" id="IPR050198">
    <property type="entry name" value="Non-receptor_tyrosine_kinases"/>
</dbReference>
<dbReference type="InterPro" id="IPR017441">
    <property type="entry name" value="Protein_kinase_ATP_BS"/>
</dbReference>
<feature type="domain" description="Protein kinase" evidence="12">
    <location>
        <begin position="198"/>
        <end position="468"/>
    </location>
</feature>
<keyword evidence="11" id="KW-0732">Signal</keyword>
<feature type="binding site" evidence="9">
    <location>
        <position position="230"/>
    </location>
    <ligand>
        <name>ATP</name>
        <dbReference type="ChEBI" id="CHEBI:30616"/>
    </ligand>
</feature>
<keyword evidence="3" id="KW-0808">Transferase</keyword>
<name>A0A813QHH7_9BILA</name>
<dbReference type="GO" id="GO:0004715">
    <property type="term" value="F:non-membrane spanning protein tyrosine kinase activity"/>
    <property type="evidence" value="ECO:0007669"/>
    <property type="project" value="UniProtKB-EC"/>
</dbReference>
<evidence type="ECO:0000256" key="11">
    <source>
        <dbReference type="SAM" id="SignalP"/>
    </source>
</evidence>
<evidence type="ECO:0000313" key="14">
    <source>
        <dbReference type="EMBL" id="CAF0767979.1"/>
    </source>
</evidence>
<dbReference type="PROSITE" id="PS00107">
    <property type="entry name" value="PROTEIN_KINASE_ATP"/>
    <property type="match status" value="1"/>
</dbReference>
<dbReference type="EC" id="2.7.10.2" evidence="1"/>
<dbReference type="Pfam" id="PF07714">
    <property type="entry name" value="PK_Tyr_Ser-Thr"/>
    <property type="match status" value="1"/>
</dbReference>
<evidence type="ECO:0000256" key="1">
    <source>
        <dbReference type="ARBA" id="ARBA00011903"/>
    </source>
</evidence>
<dbReference type="InterPro" id="IPR000719">
    <property type="entry name" value="Prot_kinase_dom"/>
</dbReference>
<dbReference type="GO" id="GO:0004674">
    <property type="term" value="F:protein serine/threonine kinase activity"/>
    <property type="evidence" value="ECO:0007669"/>
    <property type="project" value="UniProtKB-EC"/>
</dbReference>
<keyword evidence="4 9" id="KW-0547">Nucleotide-binding</keyword>
<feature type="compositionally biased region" description="Low complexity" evidence="10">
    <location>
        <begin position="1033"/>
        <end position="1052"/>
    </location>
</feature>
<feature type="compositionally biased region" description="Low complexity" evidence="10">
    <location>
        <begin position="914"/>
        <end position="943"/>
    </location>
</feature>
<feature type="compositionally biased region" description="Polar residues" evidence="10">
    <location>
        <begin position="126"/>
        <end position="138"/>
    </location>
</feature>
<evidence type="ECO:0000313" key="16">
    <source>
        <dbReference type="Proteomes" id="UP000663829"/>
    </source>
</evidence>
<reference evidence="14" key="1">
    <citation type="submission" date="2021-02" db="EMBL/GenBank/DDBJ databases">
        <authorList>
            <person name="Nowell W R."/>
        </authorList>
    </citation>
    <scope>NUCLEOTIDE SEQUENCE</scope>
</reference>
<protein>
    <recommendedName>
        <fullName evidence="1">non-specific protein-tyrosine kinase</fullName>
        <ecNumber evidence="1">2.7.10.2</ecNumber>
    </recommendedName>
</protein>
<dbReference type="PROSITE" id="PS50011">
    <property type="entry name" value="PROTEIN_KINASE_DOM"/>
    <property type="match status" value="1"/>
</dbReference>
<feature type="compositionally biased region" description="Polar residues" evidence="10">
    <location>
        <begin position="958"/>
        <end position="967"/>
    </location>
</feature>
<evidence type="ECO:0000256" key="2">
    <source>
        <dbReference type="ARBA" id="ARBA00022443"/>
    </source>
</evidence>